<evidence type="ECO:0000256" key="5">
    <source>
        <dbReference type="ARBA" id="ARBA00023163"/>
    </source>
</evidence>
<dbReference type="SMART" id="SM01019">
    <property type="entry name" value="B3"/>
    <property type="match status" value="1"/>
</dbReference>
<dbReference type="FunFam" id="2.30.30.1040:FF:000001">
    <property type="entry name" value="Auxin response factor"/>
    <property type="match status" value="1"/>
</dbReference>
<evidence type="ECO:0000256" key="4">
    <source>
        <dbReference type="ARBA" id="ARBA00023125"/>
    </source>
</evidence>
<organism evidence="12 13">
    <name type="scientific">Kalanchoe fedtschenkoi</name>
    <name type="common">Lavender scallops</name>
    <name type="synonym">South American air plant</name>
    <dbReference type="NCBI Taxonomy" id="63787"/>
    <lineage>
        <taxon>Eukaryota</taxon>
        <taxon>Viridiplantae</taxon>
        <taxon>Streptophyta</taxon>
        <taxon>Embryophyta</taxon>
        <taxon>Tracheophyta</taxon>
        <taxon>Spermatophyta</taxon>
        <taxon>Magnoliopsida</taxon>
        <taxon>eudicotyledons</taxon>
        <taxon>Gunneridae</taxon>
        <taxon>Pentapetalae</taxon>
        <taxon>Saxifragales</taxon>
        <taxon>Crassulaceae</taxon>
        <taxon>Kalanchoe</taxon>
    </lineage>
</organism>
<dbReference type="InterPro" id="IPR015300">
    <property type="entry name" value="DNA-bd_pseudobarrel_sf"/>
</dbReference>
<dbReference type="Gene3D" id="2.40.330.10">
    <property type="entry name" value="DNA-binding pseudobarrel domain"/>
    <property type="match status" value="1"/>
</dbReference>
<keyword evidence="6 8" id="KW-0539">Nucleus</keyword>
<dbReference type="InterPro" id="IPR033389">
    <property type="entry name" value="AUX/IAA_dom"/>
</dbReference>
<evidence type="ECO:0000313" key="12">
    <source>
        <dbReference type="EnsemblPlants" id="Kaladp0024s0849.1.v1.1"/>
    </source>
</evidence>
<keyword evidence="13" id="KW-1185">Reference proteome</keyword>
<dbReference type="OMA" id="SMQKDAN"/>
<dbReference type="PANTHER" id="PTHR31384">
    <property type="entry name" value="AUXIN RESPONSE FACTOR 4-RELATED"/>
    <property type="match status" value="1"/>
</dbReference>
<dbReference type="Gene3D" id="2.30.30.1040">
    <property type="match status" value="1"/>
</dbReference>
<dbReference type="SUPFAM" id="SSF101936">
    <property type="entry name" value="DNA-binding pseudobarrel domain"/>
    <property type="match status" value="1"/>
</dbReference>
<dbReference type="PANTHER" id="PTHR31384:SF9">
    <property type="entry name" value="AUXIN RESPONSE FACTOR 19"/>
    <property type="match status" value="1"/>
</dbReference>
<dbReference type="FunFam" id="3.10.20.90:FF:000047">
    <property type="entry name" value="Auxin response factor"/>
    <property type="match status" value="1"/>
</dbReference>
<comment type="subcellular location">
    <subcellularLocation>
        <location evidence="1 8">Nucleus</location>
    </subcellularLocation>
</comment>
<dbReference type="FunFam" id="2.40.330.10:FF:000001">
    <property type="entry name" value="Auxin response factor"/>
    <property type="match status" value="1"/>
</dbReference>
<feature type="domain" description="PB1" evidence="11">
    <location>
        <begin position="1002"/>
        <end position="1087"/>
    </location>
</feature>
<evidence type="ECO:0000259" key="10">
    <source>
        <dbReference type="PROSITE" id="PS50863"/>
    </source>
</evidence>
<comment type="similarity">
    <text evidence="2 8">Belongs to the ARF family.</text>
</comment>
<dbReference type="InterPro" id="IPR053793">
    <property type="entry name" value="PB1-like"/>
</dbReference>
<name>A0A7N0T7M0_KALFE</name>
<dbReference type="Pfam" id="PF06507">
    <property type="entry name" value="ARF_AD"/>
    <property type="match status" value="1"/>
</dbReference>
<dbReference type="InterPro" id="IPR044835">
    <property type="entry name" value="ARF_plant"/>
</dbReference>
<dbReference type="GO" id="GO:0003677">
    <property type="term" value="F:DNA binding"/>
    <property type="evidence" value="ECO:0007669"/>
    <property type="project" value="UniProtKB-KW"/>
</dbReference>
<dbReference type="Pfam" id="PF02362">
    <property type="entry name" value="B3"/>
    <property type="match status" value="1"/>
</dbReference>
<feature type="domain" description="TF-B3" evidence="10">
    <location>
        <begin position="163"/>
        <end position="265"/>
    </location>
</feature>
<dbReference type="Pfam" id="PF02309">
    <property type="entry name" value="AUX_IAA"/>
    <property type="match status" value="1"/>
</dbReference>
<keyword evidence="7 8" id="KW-0927">Auxin signaling pathway</keyword>
<reference evidence="12" key="1">
    <citation type="submission" date="2021-01" db="UniProtKB">
        <authorList>
            <consortium name="EnsemblPlants"/>
        </authorList>
    </citation>
    <scope>IDENTIFICATION</scope>
</reference>
<feature type="region of interest" description="Disordered" evidence="9">
    <location>
        <begin position="517"/>
        <end position="550"/>
    </location>
</feature>
<accession>A0A7N0T7M0</accession>
<evidence type="ECO:0000259" key="11">
    <source>
        <dbReference type="PROSITE" id="PS51745"/>
    </source>
</evidence>
<dbReference type="GO" id="GO:0006355">
    <property type="term" value="P:regulation of DNA-templated transcription"/>
    <property type="evidence" value="ECO:0007669"/>
    <property type="project" value="InterPro"/>
</dbReference>
<evidence type="ECO:0000256" key="9">
    <source>
        <dbReference type="SAM" id="MobiDB-lite"/>
    </source>
</evidence>
<feature type="compositionally biased region" description="Polar residues" evidence="9">
    <location>
        <begin position="528"/>
        <end position="550"/>
    </location>
</feature>
<dbReference type="EnsemblPlants" id="Kaladp0024s0849.1.v1.1">
    <property type="protein sequence ID" value="Kaladp0024s0849.1.v1.1"/>
    <property type="gene ID" value="Kaladp0024s0849.v1.1"/>
</dbReference>
<dbReference type="SUPFAM" id="SSF54277">
    <property type="entry name" value="CAD &amp; PB1 domains"/>
    <property type="match status" value="1"/>
</dbReference>
<comment type="function">
    <text evidence="8">Auxin response factors (ARFs) are transcriptional factors that bind specifically to the DNA sequence 5'-TGTCTC-3' found in the auxin-responsive promoter elements (AuxREs).</text>
</comment>
<dbReference type="GO" id="GO:0005634">
    <property type="term" value="C:nucleus"/>
    <property type="evidence" value="ECO:0007669"/>
    <property type="project" value="UniProtKB-SubCell"/>
</dbReference>
<dbReference type="InterPro" id="IPR003340">
    <property type="entry name" value="B3_DNA-bd"/>
</dbReference>
<proteinExistence type="inferred from homology"/>
<keyword evidence="5 8" id="KW-0804">Transcription</keyword>
<dbReference type="InterPro" id="IPR010525">
    <property type="entry name" value="ARF_dom"/>
</dbReference>
<dbReference type="Proteomes" id="UP000594263">
    <property type="component" value="Unplaced"/>
</dbReference>
<dbReference type="AlphaFoldDB" id="A0A7N0T7M0"/>
<evidence type="ECO:0000256" key="6">
    <source>
        <dbReference type="ARBA" id="ARBA00023242"/>
    </source>
</evidence>
<sequence length="1114" mass="123417">MQPKSLHSDAACLLLLVYVTRSFLLASYTKYEWLIHVVCHGNLLLEVMSLDANKTINPELWQACAGPLVNLPMAGTHVVYFPQGHSEQVAVSMKKDVDAQYPNYSNLPPKLICLLHSVTLLANPDTDEVYAQMVLQPVSSIDQEALIGSDHSLKSHKPQTEFFCKTLTASDTSTHGGFSVPRRAAEKIFPPLDFSMQPPAQEIVAKDLHDNVWTFRHIYRGQPKRHLLTTGWSLFVSGKRLLTGDSVLFIRDEKQQLLLGTRRANRLPPNVSSSVISSDSMHIGILAAAANAAANNSIFTVFYNPRTSPSEFVIPLAKYYKAVNSYQISLGMRFRMTFETEESGTRRYMGTITGISDVDPVNWKNSQWRNLQVGWDEENTGEKCHRVSIWDIEPVTAPYFICPPPFIRFKRPRQIGMPDEESSDMENLFKRVMPWLHDNAFLKESRPIPGINFTQWMNMQQNHLLTHSLQSAYMPSIPGCVLPSLAEADPSQHVGLSASHYPPQSNPQLGIQWPQQQLHQLPKPSPLNPCSTSHQHLPDLTQQSQNSVSQLPASSHYMLPQTQVKITDILQKQLASQNAQAQGSIPQISNQQQLLSTSHNLGQLPEIVNQPVTNNLIQLPMLQRGHQQEQQYLHSQQSITQHVGQIASFQGQQRPTADVANNIYIPASIGSVQAVEMPQVMTSSTYPCTMDPTQQQCGNNTGLSTGCISSSPQQLRSVHQPLAVNISELPFPTGCHTSNVNQVSVDGTTIWTGAGQLLCANGVPSCSTSTLNEKFPNAIKSVKGMIQKSYIQGPEDMTPPAFILPVTGAIESASSSNSFVRCSENKSAVLTELCNGKKQNAGVANNFMIVNSVQPQKNYLDTSYSSTSVSQFENNASLQQNVNPASFSFQPMMSQTAVGFVDHRNNISFEMSSGQNITSLNQDPLLSQDIVSLGKNKSASEDMLHDFEYAKDPQQELSSSIVSQSFGVPDMTFNSIESTLSDNSFIAKPPFAPPPQPYQRLRTYTKVYKRGAVGRSIDITAYSGYDDLKQDLARRFGIEGQLEDRHKVRWKLVYVDHENDVLLVGDDPWEEFVSCVRSIKILSPQEVQQMSLDGDVSNSVLLKQACSSSNGGIG</sequence>
<dbReference type="CDD" id="cd10017">
    <property type="entry name" value="B3_DNA"/>
    <property type="match status" value="1"/>
</dbReference>
<evidence type="ECO:0000256" key="8">
    <source>
        <dbReference type="RuleBase" id="RU004561"/>
    </source>
</evidence>
<keyword evidence="3 8" id="KW-0805">Transcription regulation</keyword>
<evidence type="ECO:0000256" key="3">
    <source>
        <dbReference type="ARBA" id="ARBA00023015"/>
    </source>
</evidence>
<dbReference type="Gene3D" id="3.10.20.90">
    <property type="entry name" value="Phosphatidylinositol 3-kinase Catalytic Subunit, Chain A, domain 1"/>
    <property type="match status" value="1"/>
</dbReference>
<dbReference type="PROSITE" id="PS51745">
    <property type="entry name" value="PB1"/>
    <property type="match status" value="1"/>
</dbReference>
<evidence type="ECO:0000313" key="13">
    <source>
        <dbReference type="Proteomes" id="UP000594263"/>
    </source>
</evidence>
<dbReference type="Gramene" id="Kaladp0024s0849.1.v1.1">
    <property type="protein sequence ID" value="Kaladp0024s0849.1.v1.1"/>
    <property type="gene ID" value="Kaladp0024s0849.v1.1"/>
</dbReference>
<protein>
    <recommendedName>
        <fullName evidence="8">Auxin response factor</fullName>
    </recommendedName>
</protein>
<comment type="subunit">
    <text evidence="8">Homodimers and heterodimers.</text>
</comment>
<evidence type="ECO:0000256" key="1">
    <source>
        <dbReference type="ARBA" id="ARBA00004123"/>
    </source>
</evidence>
<evidence type="ECO:0000256" key="7">
    <source>
        <dbReference type="ARBA" id="ARBA00023294"/>
    </source>
</evidence>
<keyword evidence="4 8" id="KW-0238">DNA-binding</keyword>
<evidence type="ECO:0000256" key="2">
    <source>
        <dbReference type="ARBA" id="ARBA00007853"/>
    </source>
</evidence>
<dbReference type="PROSITE" id="PS50863">
    <property type="entry name" value="B3"/>
    <property type="match status" value="1"/>
</dbReference>
<dbReference type="GO" id="GO:0009734">
    <property type="term" value="P:auxin-activated signaling pathway"/>
    <property type="evidence" value="ECO:0007669"/>
    <property type="project" value="UniProtKB-KW"/>
</dbReference>